<sequence>MSYLYQFAHSSAPVRRVDHVQFGILSPEELKSMSVAKIEHPELRDEDGRPKLGGLLDPRLGTIDRHLRCQTCGEDMAECPGHFGHIELARPVYHAGFLTRVKRVLECVCWYCSKLKADESDPEFVLAQAQKNPNLRSQMIWNLCKSRTVCGVSSAEAEENAMKKA</sequence>
<keyword evidence="1" id="KW-0548">Nucleotidyltransferase</keyword>
<accession>A0ACC1HTJ1</accession>
<dbReference type="Proteomes" id="UP001145114">
    <property type="component" value="Unassembled WGS sequence"/>
</dbReference>
<protein>
    <submittedName>
        <fullName evidence="1">DNA-directed RNA polymerase II core subunit rpo21</fullName>
        <ecNumber evidence="1">2.7.7.6</ecNumber>
    </submittedName>
</protein>
<evidence type="ECO:0000313" key="2">
    <source>
        <dbReference type="Proteomes" id="UP001145114"/>
    </source>
</evidence>
<feature type="non-terminal residue" evidence="1">
    <location>
        <position position="165"/>
    </location>
</feature>
<dbReference type="EMBL" id="JAMZIH010000193">
    <property type="protein sequence ID" value="KAJ1679762.1"/>
    <property type="molecule type" value="Genomic_DNA"/>
</dbReference>
<organism evidence="1 2">
    <name type="scientific">Spiromyces aspiralis</name>
    <dbReference type="NCBI Taxonomy" id="68401"/>
    <lineage>
        <taxon>Eukaryota</taxon>
        <taxon>Fungi</taxon>
        <taxon>Fungi incertae sedis</taxon>
        <taxon>Zoopagomycota</taxon>
        <taxon>Kickxellomycotina</taxon>
        <taxon>Kickxellomycetes</taxon>
        <taxon>Kickxellales</taxon>
        <taxon>Kickxellaceae</taxon>
        <taxon>Spiromyces</taxon>
    </lineage>
</organism>
<gene>
    <name evidence="1" type="primary">RPO21_1</name>
    <name evidence="1" type="ORF">EV182_001382</name>
</gene>
<keyword evidence="1" id="KW-0804">Transcription</keyword>
<keyword evidence="1" id="KW-0808">Transferase</keyword>
<dbReference type="EC" id="2.7.7.6" evidence="1"/>
<evidence type="ECO:0000313" key="1">
    <source>
        <dbReference type="EMBL" id="KAJ1679762.1"/>
    </source>
</evidence>
<keyword evidence="1" id="KW-0240">DNA-directed RNA polymerase</keyword>
<comment type="caution">
    <text evidence="1">The sequence shown here is derived from an EMBL/GenBank/DDBJ whole genome shotgun (WGS) entry which is preliminary data.</text>
</comment>
<keyword evidence="2" id="KW-1185">Reference proteome</keyword>
<name>A0ACC1HTJ1_9FUNG</name>
<proteinExistence type="predicted"/>
<reference evidence="1" key="1">
    <citation type="submission" date="2022-06" db="EMBL/GenBank/DDBJ databases">
        <title>Phylogenomic reconstructions and comparative analyses of Kickxellomycotina fungi.</title>
        <authorList>
            <person name="Reynolds N.K."/>
            <person name="Stajich J.E."/>
            <person name="Barry K."/>
            <person name="Grigoriev I.V."/>
            <person name="Crous P."/>
            <person name="Smith M.E."/>
        </authorList>
    </citation>
    <scope>NUCLEOTIDE SEQUENCE</scope>
    <source>
        <strain evidence="1">RSA 2271</strain>
    </source>
</reference>